<dbReference type="InParanoid" id="B3LYH2"/>
<evidence type="ECO:0000313" key="1">
    <source>
        <dbReference type="EMBL" id="EDV41835.2"/>
    </source>
</evidence>
<evidence type="ECO:0008006" key="3">
    <source>
        <dbReference type="Google" id="ProtNLM"/>
    </source>
</evidence>
<dbReference type="HOGENOM" id="CLU_035279_0_0_1"/>
<dbReference type="EMBL" id="CH902617">
    <property type="protein sequence ID" value="EDV41835.2"/>
    <property type="molecule type" value="Genomic_DNA"/>
</dbReference>
<protein>
    <recommendedName>
        <fullName evidence="3">Tetratricopeptide repeat protein 25</fullName>
    </recommendedName>
</protein>
<keyword evidence="2" id="KW-1185">Reference proteome</keyword>
<dbReference type="GeneID" id="6500459"/>
<dbReference type="eggNOG" id="ENOG502S15H">
    <property type="taxonomic scope" value="Eukaryota"/>
</dbReference>
<dbReference type="KEGG" id="dan:6500459"/>
<dbReference type="FunCoup" id="B3LYH2">
    <property type="interactions" value="41"/>
</dbReference>
<dbReference type="AlphaFoldDB" id="B3LYH2"/>
<name>B3LYH2_DROAN</name>
<dbReference type="Gene3D" id="1.25.40.10">
    <property type="entry name" value="Tetratricopeptide repeat domain"/>
    <property type="match status" value="1"/>
</dbReference>
<dbReference type="SUPFAM" id="SSF48452">
    <property type="entry name" value="TPR-like"/>
    <property type="match status" value="1"/>
</dbReference>
<accession>B3LYH2</accession>
<evidence type="ECO:0000313" key="2">
    <source>
        <dbReference type="Proteomes" id="UP000007801"/>
    </source>
</evidence>
<dbReference type="Proteomes" id="UP000007801">
    <property type="component" value="Unassembled WGS sequence"/>
</dbReference>
<dbReference type="PANTHER" id="PTHR21391">
    <property type="entry name" value="AT04489P-RELATED"/>
    <property type="match status" value="1"/>
</dbReference>
<dbReference type="PANTHER" id="PTHR21391:SF0">
    <property type="entry name" value="AT04489P-RELATED"/>
    <property type="match status" value="1"/>
</dbReference>
<dbReference type="InterPro" id="IPR011990">
    <property type="entry name" value="TPR-like_helical_dom_sf"/>
</dbReference>
<dbReference type="OrthoDB" id="7752111at2759"/>
<gene>
    <name evidence="1" type="primary">Dana\GF17676</name>
    <name evidence="1" type="synonym">dana_GLEANR_18938</name>
    <name evidence="1" type="ORF">GF17676</name>
</gene>
<sequence length="582" mass="68631">MSLNPTMANQLTAPEGPTIGVKPHVQPWEVIAWTPAQLTRMYADWSIYLSRHQRLRHGLHCVNSALNFDPVNTKALMRRSQIQRKMGRASEALKDCSWAEALLKEQEPPVSKSHVSLEVCDALYESNRLEDTKIKLHDHLRLCGYAQGVPLVNRLNVVDENFHDTLSEDTTLAVQRLINRMLISLAKEPKEIKGDCDVVSIIEKEEIILSPLEIARRKRHYKIYNQTYLNKCWKDVEFLKKLRNDQKVPPIHTKRSSNYLRQLLNSNYQRVRNMTKMLHTRCPMYAQHQQKYPNEAFWTKQREENLYRIQYQTRRNMFKILRSIRQLIRVGDLRKLSDFIEEVMGDYTTIKTHRVMPWKFEFINEVYNYLGLARLNEFKIPTNMSILQGKQRLLTLFRLPVEKNIELQIKKTNRPESVYQASSDTTDPKTEKFKKKVARYEKRMLFAEYHIERAYLLHELAQCHLDNNSFDAACSLARKALEEATRCRSVVWSFLSLMVICKAHAILGKIEREKDLLSDAFKLAKRMKNMELCLFIDICIKVNAEEMELKRLVSTDIINRRHRYRQVLSELGSAERYQSYKH</sequence>
<dbReference type="STRING" id="7217.B3LYH2"/>
<organism evidence="1 2">
    <name type="scientific">Drosophila ananassae</name>
    <name type="common">Fruit fly</name>
    <dbReference type="NCBI Taxonomy" id="7217"/>
    <lineage>
        <taxon>Eukaryota</taxon>
        <taxon>Metazoa</taxon>
        <taxon>Ecdysozoa</taxon>
        <taxon>Arthropoda</taxon>
        <taxon>Hexapoda</taxon>
        <taxon>Insecta</taxon>
        <taxon>Pterygota</taxon>
        <taxon>Neoptera</taxon>
        <taxon>Endopterygota</taxon>
        <taxon>Diptera</taxon>
        <taxon>Brachycera</taxon>
        <taxon>Muscomorpha</taxon>
        <taxon>Ephydroidea</taxon>
        <taxon>Drosophilidae</taxon>
        <taxon>Drosophila</taxon>
        <taxon>Sophophora</taxon>
    </lineage>
</organism>
<reference evidence="1 2" key="1">
    <citation type="journal article" date="2007" name="Nature">
        <title>Evolution of genes and genomes on the Drosophila phylogeny.</title>
        <authorList>
            <consortium name="Drosophila 12 Genomes Consortium"/>
            <person name="Clark A.G."/>
            <person name="Eisen M.B."/>
            <person name="Smith D.R."/>
            <person name="Bergman C.M."/>
            <person name="Oliver B."/>
            <person name="Markow T.A."/>
            <person name="Kaufman T.C."/>
            <person name="Kellis M."/>
            <person name="Gelbart W."/>
            <person name="Iyer V.N."/>
            <person name="Pollard D.A."/>
            <person name="Sackton T.B."/>
            <person name="Larracuente A.M."/>
            <person name="Singh N.D."/>
            <person name="Abad J.P."/>
            <person name="Abt D.N."/>
            <person name="Adryan B."/>
            <person name="Aguade M."/>
            <person name="Akashi H."/>
            <person name="Anderson W.W."/>
            <person name="Aquadro C.F."/>
            <person name="Ardell D.H."/>
            <person name="Arguello R."/>
            <person name="Artieri C.G."/>
            <person name="Barbash D.A."/>
            <person name="Barker D."/>
            <person name="Barsanti P."/>
            <person name="Batterham P."/>
            <person name="Batzoglou S."/>
            <person name="Begun D."/>
            <person name="Bhutkar A."/>
            <person name="Blanco E."/>
            <person name="Bosak S.A."/>
            <person name="Bradley R.K."/>
            <person name="Brand A.D."/>
            <person name="Brent M.R."/>
            <person name="Brooks A.N."/>
            <person name="Brown R.H."/>
            <person name="Butlin R.K."/>
            <person name="Caggese C."/>
            <person name="Calvi B.R."/>
            <person name="Bernardo de Carvalho A."/>
            <person name="Caspi A."/>
            <person name="Castrezana S."/>
            <person name="Celniker S.E."/>
            <person name="Chang J.L."/>
            <person name="Chapple C."/>
            <person name="Chatterji S."/>
            <person name="Chinwalla A."/>
            <person name="Civetta A."/>
            <person name="Clifton S.W."/>
            <person name="Comeron J.M."/>
            <person name="Costello J.C."/>
            <person name="Coyne J.A."/>
            <person name="Daub J."/>
            <person name="David R.G."/>
            <person name="Delcher A.L."/>
            <person name="Delehaunty K."/>
            <person name="Do C.B."/>
            <person name="Ebling H."/>
            <person name="Edwards K."/>
            <person name="Eickbush T."/>
            <person name="Evans J.D."/>
            <person name="Filipski A."/>
            <person name="Findeiss S."/>
            <person name="Freyhult E."/>
            <person name="Fulton L."/>
            <person name="Fulton R."/>
            <person name="Garcia A.C."/>
            <person name="Gardiner A."/>
            <person name="Garfield D.A."/>
            <person name="Garvin B.E."/>
            <person name="Gibson G."/>
            <person name="Gilbert D."/>
            <person name="Gnerre S."/>
            <person name="Godfrey J."/>
            <person name="Good R."/>
            <person name="Gotea V."/>
            <person name="Gravely B."/>
            <person name="Greenberg A.J."/>
            <person name="Griffiths-Jones S."/>
            <person name="Gross S."/>
            <person name="Guigo R."/>
            <person name="Gustafson E.A."/>
            <person name="Haerty W."/>
            <person name="Hahn M.W."/>
            <person name="Halligan D.L."/>
            <person name="Halpern A.L."/>
            <person name="Halter G.M."/>
            <person name="Han M.V."/>
            <person name="Heger A."/>
            <person name="Hillier L."/>
            <person name="Hinrichs A.S."/>
            <person name="Holmes I."/>
            <person name="Hoskins R.A."/>
            <person name="Hubisz M.J."/>
            <person name="Hultmark D."/>
            <person name="Huntley M.A."/>
            <person name="Jaffe D.B."/>
            <person name="Jagadeeshan S."/>
            <person name="Jeck W.R."/>
            <person name="Johnson J."/>
            <person name="Jones C.D."/>
            <person name="Jordan W.C."/>
            <person name="Karpen G.H."/>
            <person name="Kataoka E."/>
            <person name="Keightley P.D."/>
            <person name="Kheradpour P."/>
            <person name="Kirkness E.F."/>
            <person name="Koerich L.B."/>
            <person name="Kristiansen K."/>
            <person name="Kudrna D."/>
            <person name="Kulathinal R.J."/>
            <person name="Kumar S."/>
            <person name="Kwok R."/>
            <person name="Lander E."/>
            <person name="Langley C.H."/>
            <person name="Lapoint R."/>
            <person name="Lazzaro B.P."/>
            <person name="Lee S.J."/>
            <person name="Levesque L."/>
            <person name="Li R."/>
            <person name="Lin C.F."/>
            <person name="Lin M.F."/>
            <person name="Lindblad-Toh K."/>
            <person name="Llopart A."/>
            <person name="Long M."/>
            <person name="Low L."/>
            <person name="Lozovsky E."/>
            <person name="Lu J."/>
            <person name="Luo M."/>
            <person name="Machado C.A."/>
            <person name="Makalowski W."/>
            <person name="Marzo M."/>
            <person name="Matsuda M."/>
            <person name="Matzkin L."/>
            <person name="McAllister B."/>
            <person name="McBride C.S."/>
            <person name="McKernan B."/>
            <person name="McKernan K."/>
            <person name="Mendez-Lago M."/>
            <person name="Minx P."/>
            <person name="Mollenhauer M.U."/>
            <person name="Montooth K."/>
            <person name="Mount S.M."/>
            <person name="Mu X."/>
            <person name="Myers E."/>
            <person name="Negre B."/>
            <person name="Newfeld S."/>
            <person name="Nielsen R."/>
            <person name="Noor M.A."/>
            <person name="O'Grady P."/>
            <person name="Pachter L."/>
            <person name="Papaceit M."/>
            <person name="Parisi M.J."/>
            <person name="Parisi M."/>
            <person name="Parts L."/>
            <person name="Pedersen J.S."/>
            <person name="Pesole G."/>
            <person name="Phillippy A.M."/>
            <person name="Ponting C.P."/>
            <person name="Pop M."/>
            <person name="Porcelli D."/>
            <person name="Powell J.R."/>
            <person name="Prohaska S."/>
            <person name="Pruitt K."/>
            <person name="Puig M."/>
            <person name="Quesneville H."/>
            <person name="Ram K.R."/>
            <person name="Rand D."/>
            <person name="Rasmussen M.D."/>
            <person name="Reed L.K."/>
            <person name="Reenan R."/>
            <person name="Reily A."/>
            <person name="Remington K.A."/>
            <person name="Rieger T.T."/>
            <person name="Ritchie M.G."/>
            <person name="Robin C."/>
            <person name="Rogers Y.H."/>
            <person name="Rohde C."/>
            <person name="Rozas J."/>
            <person name="Rubenfield M.J."/>
            <person name="Ruiz A."/>
            <person name="Russo S."/>
            <person name="Salzberg S.L."/>
            <person name="Sanchez-Gracia A."/>
            <person name="Saranga D.J."/>
            <person name="Sato H."/>
            <person name="Schaeffer S.W."/>
            <person name="Schatz M.C."/>
            <person name="Schlenke T."/>
            <person name="Schwartz R."/>
            <person name="Segarra C."/>
            <person name="Singh R.S."/>
            <person name="Sirot L."/>
            <person name="Sirota M."/>
            <person name="Sisneros N.B."/>
            <person name="Smith C.D."/>
            <person name="Smith T.F."/>
            <person name="Spieth J."/>
            <person name="Stage D.E."/>
            <person name="Stark A."/>
            <person name="Stephan W."/>
            <person name="Strausberg R.L."/>
            <person name="Strempel S."/>
            <person name="Sturgill D."/>
            <person name="Sutton G."/>
            <person name="Sutton G.G."/>
            <person name="Tao W."/>
            <person name="Teichmann S."/>
            <person name="Tobari Y.N."/>
            <person name="Tomimura Y."/>
            <person name="Tsolas J.M."/>
            <person name="Valente V.L."/>
            <person name="Venter E."/>
            <person name="Venter J.C."/>
            <person name="Vicario S."/>
            <person name="Vieira F.G."/>
            <person name="Vilella A.J."/>
            <person name="Villasante A."/>
            <person name="Walenz B."/>
            <person name="Wang J."/>
            <person name="Wasserman M."/>
            <person name="Watts T."/>
            <person name="Wilson D."/>
            <person name="Wilson R.K."/>
            <person name="Wing R.A."/>
            <person name="Wolfner M.F."/>
            <person name="Wong A."/>
            <person name="Wong G.K."/>
            <person name="Wu C.I."/>
            <person name="Wu G."/>
            <person name="Yamamoto D."/>
            <person name="Yang H.P."/>
            <person name="Yang S.P."/>
            <person name="Yorke J.A."/>
            <person name="Yoshida K."/>
            <person name="Zdobnov E."/>
            <person name="Zhang P."/>
            <person name="Zhang Y."/>
            <person name="Zimin A.V."/>
            <person name="Baldwin J."/>
            <person name="Abdouelleil A."/>
            <person name="Abdulkadir J."/>
            <person name="Abebe A."/>
            <person name="Abera B."/>
            <person name="Abreu J."/>
            <person name="Acer S.C."/>
            <person name="Aftuck L."/>
            <person name="Alexander A."/>
            <person name="An P."/>
            <person name="Anderson E."/>
            <person name="Anderson S."/>
            <person name="Arachi H."/>
            <person name="Azer M."/>
            <person name="Bachantsang P."/>
            <person name="Barry A."/>
            <person name="Bayul T."/>
            <person name="Berlin A."/>
            <person name="Bessette D."/>
            <person name="Bloom T."/>
            <person name="Blye J."/>
            <person name="Boguslavskiy L."/>
            <person name="Bonnet C."/>
            <person name="Boukhgalter B."/>
            <person name="Bourzgui I."/>
            <person name="Brown A."/>
            <person name="Cahill P."/>
            <person name="Channer S."/>
            <person name="Cheshatsang Y."/>
            <person name="Chuda L."/>
            <person name="Citroen M."/>
            <person name="Collymore A."/>
            <person name="Cooke P."/>
            <person name="Costello M."/>
            <person name="D'Aco K."/>
            <person name="Daza R."/>
            <person name="De Haan G."/>
            <person name="DeGray S."/>
            <person name="DeMaso C."/>
            <person name="Dhargay N."/>
            <person name="Dooley K."/>
            <person name="Dooley E."/>
            <person name="Doricent M."/>
            <person name="Dorje P."/>
            <person name="Dorjee K."/>
            <person name="Dupes A."/>
            <person name="Elong R."/>
            <person name="Falk J."/>
            <person name="Farina A."/>
            <person name="Faro S."/>
            <person name="Ferguson D."/>
            <person name="Fisher S."/>
            <person name="Foley C.D."/>
            <person name="Franke A."/>
            <person name="Friedrich D."/>
            <person name="Gadbois L."/>
            <person name="Gearin G."/>
            <person name="Gearin C.R."/>
            <person name="Giannoukos G."/>
            <person name="Goode T."/>
            <person name="Graham J."/>
            <person name="Grandbois E."/>
            <person name="Grewal S."/>
            <person name="Gyaltsen K."/>
            <person name="Hafez N."/>
            <person name="Hagos B."/>
            <person name="Hall J."/>
            <person name="Henson C."/>
            <person name="Hollinger A."/>
            <person name="Honan T."/>
            <person name="Huard M.D."/>
            <person name="Hughes L."/>
            <person name="Hurhula B."/>
            <person name="Husby M.E."/>
            <person name="Kamat A."/>
            <person name="Kanga B."/>
            <person name="Kashin S."/>
            <person name="Khazanovich D."/>
            <person name="Kisner P."/>
            <person name="Lance K."/>
            <person name="Lara M."/>
            <person name="Lee W."/>
            <person name="Lennon N."/>
            <person name="Letendre F."/>
            <person name="LeVine R."/>
            <person name="Lipovsky A."/>
            <person name="Liu X."/>
            <person name="Liu J."/>
            <person name="Liu S."/>
            <person name="Lokyitsang T."/>
            <person name="Lokyitsang Y."/>
            <person name="Lubonja R."/>
            <person name="Lui A."/>
            <person name="MacDonald P."/>
            <person name="Magnisalis V."/>
            <person name="Maru K."/>
            <person name="Matthews C."/>
            <person name="McCusker W."/>
            <person name="McDonough S."/>
            <person name="Mehta T."/>
            <person name="Meldrim J."/>
            <person name="Meneus L."/>
            <person name="Mihai O."/>
            <person name="Mihalev A."/>
            <person name="Mihova T."/>
            <person name="Mittelman R."/>
            <person name="Mlenga V."/>
            <person name="Montmayeur A."/>
            <person name="Mulrain L."/>
            <person name="Navidi A."/>
            <person name="Naylor J."/>
            <person name="Negash T."/>
            <person name="Nguyen T."/>
            <person name="Nguyen N."/>
            <person name="Nicol R."/>
            <person name="Norbu C."/>
            <person name="Norbu N."/>
            <person name="Novod N."/>
            <person name="O'Neill B."/>
            <person name="Osman S."/>
            <person name="Markiewicz E."/>
            <person name="Oyono O.L."/>
            <person name="Patti C."/>
            <person name="Phunkhang P."/>
            <person name="Pierre F."/>
            <person name="Priest M."/>
            <person name="Raghuraman S."/>
            <person name="Rege F."/>
            <person name="Reyes R."/>
            <person name="Rise C."/>
            <person name="Rogov P."/>
            <person name="Ross K."/>
            <person name="Ryan E."/>
            <person name="Settipalli S."/>
            <person name="Shea T."/>
            <person name="Sherpa N."/>
            <person name="Shi L."/>
            <person name="Shih D."/>
            <person name="Sparrow T."/>
            <person name="Spaulding J."/>
            <person name="Stalker J."/>
            <person name="Stange-Thomann N."/>
            <person name="Stavropoulos S."/>
            <person name="Stone C."/>
            <person name="Strader C."/>
            <person name="Tesfaye S."/>
            <person name="Thomson T."/>
            <person name="Thoulutsang Y."/>
            <person name="Thoulutsang D."/>
            <person name="Topham K."/>
            <person name="Topping I."/>
            <person name="Tsamla T."/>
            <person name="Vassiliev H."/>
            <person name="Vo A."/>
            <person name="Wangchuk T."/>
            <person name="Wangdi T."/>
            <person name="Weiand M."/>
            <person name="Wilkinson J."/>
            <person name="Wilson A."/>
            <person name="Yadav S."/>
            <person name="Young G."/>
            <person name="Yu Q."/>
            <person name="Zembek L."/>
            <person name="Zhong D."/>
            <person name="Zimmer A."/>
            <person name="Zwirko Z."/>
            <person name="Jaffe D.B."/>
            <person name="Alvarez P."/>
            <person name="Brockman W."/>
            <person name="Butler J."/>
            <person name="Chin C."/>
            <person name="Gnerre S."/>
            <person name="Grabherr M."/>
            <person name="Kleber M."/>
            <person name="Mauceli E."/>
            <person name="MacCallum I."/>
        </authorList>
    </citation>
    <scope>NUCLEOTIDE SEQUENCE [LARGE SCALE GENOMIC DNA]</scope>
    <source>
        <strain evidence="2">Tucson 14024-0371.13</strain>
    </source>
</reference>
<proteinExistence type="predicted"/>